<reference evidence="10" key="1">
    <citation type="submission" date="2017-02" db="UniProtKB">
        <authorList>
            <consortium name="WormBaseParasite"/>
        </authorList>
    </citation>
    <scope>IDENTIFICATION</scope>
</reference>
<dbReference type="GO" id="GO:0000981">
    <property type="term" value="F:DNA-binding transcription factor activity, RNA polymerase II-specific"/>
    <property type="evidence" value="ECO:0007669"/>
    <property type="project" value="TreeGrafter"/>
</dbReference>
<dbReference type="GO" id="GO:0007399">
    <property type="term" value="P:nervous system development"/>
    <property type="evidence" value="ECO:0007669"/>
    <property type="project" value="UniProtKB-ARBA"/>
</dbReference>
<keyword evidence="6" id="KW-0539">Nucleus</keyword>
<dbReference type="Gene3D" id="1.10.10.500">
    <property type="entry name" value="Homeo-prospero domain"/>
    <property type="match status" value="1"/>
</dbReference>
<reference evidence="8 9" key="2">
    <citation type="submission" date="2018-11" db="EMBL/GenBank/DDBJ databases">
        <authorList>
            <consortium name="Pathogen Informatics"/>
        </authorList>
    </citation>
    <scope>NUCLEOTIDE SEQUENCE [LARGE SCALE GENOMIC DNA]</scope>
</reference>
<keyword evidence="9" id="KW-1185">Reference proteome</keyword>
<dbReference type="EMBL" id="UZAE01005368">
    <property type="protein sequence ID" value="VDO01626.1"/>
    <property type="molecule type" value="Genomic_DNA"/>
</dbReference>
<evidence type="ECO:0000256" key="4">
    <source>
        <dbReference type="ARBA" id="ARBA00023155"/>
    </source>
</evidence>
<dbReference type="Pfam" id="PF05044">
    <property type="entry name" value="HPD"/>
    <property type="match status" value="1"/>
</dbReference>
<dbReference type="GO" id="GO:0000978">
    <property type="term" value="F:RNA polymerase II cis-regulatory region sequence-specific DNA binding"/>
    <property type="evidence" value="ECO:0007669"/>
    <property type="project" value="TreeGrafter"/>
</dbReference>
<dbReference type="InterPro" id="IPR009057">
    <property type="entry name" value="Homeodomain-like_sf"/>
</dbReference>
<protein>
    <submittedName>
        <fullName evidence="10">Prospero domain-containing protein</fullName>
    </submittedName>
</protein>
<evidence type="ECO:0000313" key="9">
    <source>
        <dbReference type="Proteomes" id="UP000278807"/>
    </source>
</evidence>
<evidence type="ECO:0000256" key="1">
    <source>
        <dbReference type="ARBA" id="ARBA00004123"/>
    </source>
</evidence>
<evidence type="ECO:0000313" key="10">
    <source>
        <dbReference type="WBParaSite" id="HNAJ_0000577001-mRNA-1"/>
    </source>
</evidence>
<dbReference type="GO" id="GO:0005634">
    <property type="term" value="C:nucleus"/>
    <property type="evidence" value="ECO:0007669"/>
    <property type="project" value="UniProtKB-SubCell"/>
</dbReference>
<feature type="domain" description="Prospero" evidence="7">
    <location>
        <begin position="1"/>
        <end position="142"/>
    </location>
</feature>
<organism evidence="10">
    <name type="scientific">Rodentolepis nana</name>
    <name type="common">Dwarf tapeworm</name>
    <name type="synonym">Hymenolepis nana</name>
    <dbReference type="NCBI Taxonomy" id="102285"/>
    <lineage>
        <taxon>Eukaryota</taxon>
        <taxon>Metazoa</taxon>
        <taxon>Spiralia</taxon>
        <taxon>Lophotrochozoa</taxon>
        <taxon>Platyhelminthes</taxon>
        <taxon>Cestoda</taxon>
        <taxon>Eucestoda</taxon>
        <taxon>Cyclophyllidea</taxon>
        <taxon>Hymenolepididae</taxon>
        <taxon>Rodentolepis</taxon>
    </lineage>
</organism>
<evidence type="ECO:0000256" key="5">
    <source>
        <dbReference type="ARBA" id="ARBA00023163"/>
    </source>
</evidence>
<dbReference type="AlphaFoldDB" id="A0A0R3TFC9"/>
<dbReference type="InterPro" id="IPR037131">
    <property type="entry name" value="Homeo_prospero_dom_sf"/>
</dbReference>
<evidence type="ECO:0000259" key="7">
    <source>
        <dbReference type="PROSITE" id="PS51818"/>
    </source>
</evidence>
<dbReference type="PANTHER" id="PTHR12198">
    <property type="entry name" value="HOMEOBOX PROTEIN PROSPERO/PROX-1/CEH-26"/>
    <property type="match status" value="1"/>
</dbReference>
<keyword evidence="4" id="KW-0371">Homeobox</keyword>
<dbReference type="OrthoDB" id="10038576at2759"/>
<dbReference type="Proteomes" id="UP000278807">
    <property type="component" value="Unassembled WGS sequence"/>
</dbReference>
<sequence>MFLYCRYPNSTYLKSFFPEVKFNRYNTAQLVKWFSNFREYYYINIERYVRKLIAEGIKTSDCVRITPKHALYRTLIGHYNRGIENEIPPEFCQVVERTVIEFLMAIISEPDSHSAWKKKIYKTIAKLDQPIPEKFKNSHYRF</sequence>
<gene>
    <name evidence="8" type="ORF">HNAJ_LOCUS5766</name>
</gene>
<dbReference type="PROSITE" id="PS51818">
    <property type="entry name" value="HOMEO_PROSPERO"/>
    <property type="match status" value="1"/>
</dbReference>
<evidence type="ECO:0000256" key="6">
    <source>
        <dbReference type="ARBA" id="ARBA00023242"/>
    </source>
</evidence>
<dbReference type="WBParaSite" id="HNAJ_0000577001-mRNA-1">
    <property type="protein sequence ID" value="HNAJ_0000577001-mRNA-1"/>
    <property type="gene ID" value="HNAJ_0000577001"/>
</dbReference>
<dbReference type="PANTHER" id="PTHR12198:SF0">
    <property type="entry name" value="HOMEOBOX PROTEIN PROSPERO"/>
    <property type="match status" value="1"/>
</dbReference>
<evidence type="ECO:0000256" key="3">
    <source>
        <dbReference type="ARBA" id="ARBA00023125"/>
    </source>
</evidence>
<dbReference type="SUPFAM" id="SSF46689">
    <property type="entry name" value="Homeodomain-like"/>
    <property type="match status" value="1"/>
</dbReference>
<accession>A0A0R3TFC9</accession>
<keyword evidence="5" id="KW-0804">Transcription</keyword>
<proteinExistence type="predicted"/>
<evidence type="ECO:0000313" key="8">
    <source>
        <dbReference type="EMBL" id="VDO01626.1"/>
    </source>
</evidence>
<dbReference type="GO" id="GO:0048468">
    <property type="term" value="P:cell development"/>
    <property type="evidence" value="ECO:0007669"/>
    <property type="project" value="UniProtKB-ARBA"/>
</dbReference>
<keyword evidence="2" id="KW-0805">Transcription regulation</keyword>
<dbReference type="InterPro" id="IPR023082">
    <property type="entry name" value="Homeo_prospero_dom"/>
</dbReference>
<keyword evidence="3" id="KW-0238">DNA-binding</keyword>
<evidence type="ECO:0000256" key="2">
    <source>
        <dbReference type="ARBA" id="ARBA00023015"/>
    </source>
</evidence>
<name>A0A0R3TFC9_RODNA</name>
<dbReference type="InterPro" id="IPR039350">
    <property type="entry name" value="Prospero_homeodomain"/>
</dbReference>
<comment type="subcellular location">
    <subcellularLocation>
        <location evidence="1">Nucleus</location>
    </subcellularLocation>
</comment>